<evidence type="ECO:0000313" key="3">
    <source>
        <dbReference type="Proteomes" id="UP000500970"/>
    </source>
</evidence>
<organism evidence="2 3">
    <name type="scientific">Achromobacter pestifer</name>
    <dbReference type="NCBI Taxonomy" id="1353889"/>
    <lineage>
        <taxon>Bacteria</taxon>
        <taxon>Pseudomonadati</taxon>
        <taxon>Pseudomonadota</taxon>
        <taxon>Betaproteobacteria</taxon>
        <taxon>Burkholderiales</taxon>
        <taxon>Alcaligenaceae</taxon>
        <taxon>Achromobacter</taxon>
    </lineage>
</organism>
<dbReference type="Pfam" id="PF05144">
    <property type="entry name" value="Phage_CRI"/>
    <property type="match status" value="1"/>
</dbReference>
<keyword evidence="3" id="KW-1185">Reference proteome</keyword>
<dbReference type="GO" id="GO:0006260">
    <property type="term" value="P:DNA replication"/>
    <property type="evidence" value="ECO:0007669"/>
    <property type="project" value="InterPro"/>
</dbReference>
<dbReference type="RefSeq" id="WP_173144129.1">
    <property type="nucleotide sequence ID" value="NZ_CP053985.1"/>
</dbReference>
<sequence>MKLQISSPEAIGIDTVILRVPYHGEKLRTQYTQRLTPDGEVIQMGSYAVCIKGKAGQHTVKVRHDQQRNELQIEGSAYGFLYGQNVFTGINLPWITHHLFLKKVAEKLSLPETQLAQWSAAQIVVDRLDLAMNLNLGSDEDANSALVQLGQQFAARQRSMFMQATTLYWNPRLGKDYLIALYAKGPELQATHDRRKDDNPILKRMLEQTVGMLRVELRFRRPELQKLCMTRVTDWTRQSMTNAFCRYFARMPIWNVTSGSLTAEELEGLSPAEKRYLAFHKLGAPMRLLFTERSTQRFRKSFREKQHLDLRCPNREQRTMRLVDLMSDPDRVVKTPKWLMEAGWAPRQA</sequence>
<proteinExistence type="predicted"/>
<reference evidence="2 3" key="1">
    <citation type="submission" date="2020-05" db="EMBL/GenBank/DDBJ databases">
        <title>FDA dAtabase for Regulatory Grade micrObial Sequences (FDA-ARGOS): Supporting development and validation of Infectious Disease Dx tests.</title>
        <authorList>
            <person name="Sproer C."/>
            <person name="Gronow S."/>
            <person name="Severitt S."/>
            <person name="Schroder I."/>
            <person name="Tallon L."/>
            <person name="Sadzewicz L."/>
            <person name="Zhao X."/>
            <person name="Vavikolanu K."/>
            <person name="Mehta A."/>
            <person name="Aluvathingal J."/>
            <person name="Nadendla S."/>
            <person name="Myers T."/>
            <person name="Yan Y."/>
            <person name="Sichtig H."/>
        </authorList>
    </citation>
    <scope>NUCLEOTIDE SEQUENCE [LARGE SCALE GENOMIC DNA]</scope>
    <source>
        <strain evidence="2 3">FDAARGOS_790</strain>
    </source>
</reference>
<dbReference type="AlphaFoldDB" id="A0A7D4IFN9"/>
<accession>A0A7D4IFN9</accession>
<protein>
    <recommendedName>
        <fullName evidence="1">Replication-associated protein G2P N-terminal domain-containing protein</fullName>
    </recommendedName>
</protein>
<dbReference type="EMBL" id="CP053985">
    <property type="protein sequence ID" value="QKH35083.1"/>
    <property type="molecule type" value="Genomic_DNA"/>
</dbReference>
<evidence type="ECO:0000259" key="1">
    <source>
        <dbReference type="Pfam" id="PF05144"/>
    </source>
</evidence>
<dbReference type="Proteomes" id="UP000500970">
    <property type="component" value="Chromosome"/>
</dbReference>
<dbReference type="NCBIfam" id="TIGR01629">
    <property type="entry name" value="rep_II_X"/>
    <property type="match status" value="1"/>
</dbReference>
<name>A0A7D4IFN9_9BURK</name>
<dbReference type="InterPro" id="IPR006516">
    <property type="entry name" value="G2P"/>
</dbReference>
<dbReference type="InterPro" id="IPR022686">
    <property type="entry name" value="G2P_N"/>
</dbReference>
<feature type="domain" description="Replication-associated protein G2P N-terminal" evidence="1">
    <location>
        <begin position="13"/>
        <end position="237"/>
    </location>
</feature>
<dbReference type="KEGG" id="apes:FOC84_09060"/>
<evidence type="ECO:0000313" key="2">
    <source>
        <dbReference type="EMBL" id="QKH35083.1"/>
    </source>
</evidence>
<gene>
    <name evidence="2" type="ORF">FOC84_09060</name>
</gene>